<dbReference type="InterPro" id="IPR008380">
    <property type="entry name" value="HAD-SF_hydro_IG_5-nucl"/>
</dbReference>
<dbReference type="PANTHER" id="PTHR12103">
    <property type="entry name" value="5'-NUCLEOTIDASE DOMAIN-CONTAINING"/>
    <property type="match status" value="1"/>
</dbReference>
<dbReference type="PANTHER" id="PTHR12103:SF15">
    <property type="entry name" value="CYTOSOLIC PURINE 5'-NUCLEOTIDASE"/>
    <property type="match status" value="1"/>
</dbReference>
<dbReference type="Gene3D" id="3.40.50.1000">
    <property type="entry name" value="HAD superfamily/HAD-like"/>
    <property type="match status" value="1"/>
</dbReference>
<sequence length="327" mass="37928">MLRRYSYVPKSEIAPVSRVFVNRSLMLEKVKFYGFDMDYTLAVYKSPDYEALGFNLIRDKLCEMGYPEAIADFEYDPSFPIRHDIHNIYPNKFDVLFATEYVHRKDGPLKAETIKGKEKYVIKDDRLPILLDRMRARGTKVFIATNSDYMYTNKIMSYLLDYDPTRSWTSYFDFIVCDARKPLFFSEGTILRQVDRETGALKIGSHTGPIQSGHIYSGGSVDVFSEIMGAFDKEILYVGDHIFGDILKSKKVRGWRTFLVVPELAQELLVWTDKRQLFAQLEDLDVMIGEIYKNLDSSCQNKPDISKIQHSIRFLASSDLKLENFHT</sequence>
<evidence type="ECO:0000256" key="1">
    <source>
        <dbReference type="ARBA" id="ARBA00009589"/>
    </source>
</evidence>
<dbReference type="InterPro" id="IPR036412">
    <property type="entry name" value="HAD-like_sf"/>
</dbReference>
<keyword evidence="2" id="KW-0479">Metal-binding</keyword>
<evidence type="ECO:0008006" key="7">
    <source>
        <dbReference type="Google" id="ProtNLM"/>
    </source>
</evidence>
<dbReference type="EMBL" id="JARBDR010000246">
    <property type="protein sequence ID" value="KAJ8317488.1"/>
    <property type="molecule type" value="Genomic_DNA"/>
</dbReference>
<proteinExistence type="inferred from homology"/>
<dbReference type="SUPFAM" id="SSF56784">
    <property type="entry name" value="HAD-like"/>
    <property type="match status" value="1"/>
</dbReference>
<keyword evidence="4" id="KW-0460">Magnesium</keyword>
<comment type="caution">
    <text evidence="5">The sequence shown here is derived from an EMBL/GenBank/DDBJ whole genome shotgun (WGS) entry which is preliminary data.</text>
</comment>
<dbReference type="Pfam" id="PF05761">
    <property type="entry name" value="5_nucleotid"/>
    <property type="match status" value="2"/>
</dbReference>
<organism evidence="5 6">
    <name type="scientific">Tegillarca granosa</name>
    <name type="common">Malaysian cockle</name>
    <name type="synonym">Anadara granosa</name>
    <dbReference type="NCBI Taxonomy" id="220873"/>
    <lineage>
        <taxon>Eukaryota</taxon>
        <taxon>Metazoa</taxon>
        <taxon>Spiralia</taxon>
        <taxon>Lophotrochozoa</taxon>
        <taxon>Mollusca</taxon>
        <taxon>Bivalvia</taxon>
        <taxon>Autobranchia</taxon>
        <taxon>Pteriomorphia</taxon>
        <taxon>Arcoida</taxon>
        <taxon>Arcoidea</taxon>
        <taxon>Arcidae</taxon>
        <taxon>Tegillarca</taxon>
    </lineage>
</organism>
<accession>A0ABQ9FP55</accession>
<dbReference type="Proteomes" id="UP001217089">
    <property type="component" value="Unassembled WGS sequence"/>
</dbReference>
<evidence type="ECO:0000313" key="6">
    <source>
        <dbReference type="Proteomes" id="UP001217089"/>
    </source>
</evidence>
<gene>
    <name evidence="5" type="ORF">KUTeg_005392</name>
</gene>
<evidence type="ECO:0000313" key="5">
    <source>
        <dbReference type="EMBL" id="KAJ8317488.1"/>
    </source>
</evidence>
<evidence type="ECO:0000256" key="3">
    <source>
        <dbReference type="ARBA" id="ARBA00022801"/>
    </source>
</evidence>
<comment type="similarity">
    <text evidence="1">Belongs to the 5'(3')-deoxyribonucleotidase family.</text>
</comment>
<dbReference type="InterPro" id="IPR023214">
    <property type="entry name" value="HAD_sf"/>
</dbReference>
<keyword evidence="3" id="KW-0378">Hydrolase</keyword>
<name>A0ABQ9FP55_TEGGR</name>
<reference evidence="5 6" key="1">
    <citation type="submission" date="2022-12" db="EMBL/GenBank/DDBJ databases">
        <title>Chromosome-level genome of Tegillarca granosa.</title>
        <authorList>
            <person name="Kim J."/>
        </authorList>
    </citation>
    <scope>NUCLEOTIDE SEQUENCE [LARGE SCALE GENOMIC DNA]</scope>
    <source>
        <strain evidence="5">Teg-2019</strain>
        <tissue evidence="5">Adductor muscle</tissue>
    </source>
</reference>
<keyword evidence="6" id="KW-1185">Reference proteome</keyword>
<protein>
    <recommendedName>
        <fullName evidence="7">Cytosolic purine 5'-nucleotidase</fullName>
    </recommendedName>
</protein>
<evidence type="ECO:0000256" key="2">
    <source>
        <dbReference type="ARBA" id="ARBA00022723"/>
    </source>
</evidence>
<evidence type="ECO:0000256" key="4">
    <source>
        <dbReference type="ARBA" id="ARBA00022842"/>
    </source>
</evidence>